<name>A0A8J2K1N5_9HEXA</name>
<dbReference type="EMBL" id="CAJVCH010159890">
    <property type="protein sequence ID" value="CAG7728199.1"/>
    <property type="molecule type" value="Genomic_DNA"/>
</dbReference>
<evidence type="ECO:0000313" key="2">
    <source>
        <dbReference type="Proteomes" id="UP000708208"/>
    </source>
</evidence>
<gene>
    <name evidence="1" type="ORF">AFUS01_LOCUS17000</name>
</gene>
<sequence>MQPPIRKFDLRKFSLMKFWNSSLNWETLSFQLRRKILMKVCFALGHSIENQVGTGCGRGIACRRYFNCKTCFMINFTRTSKQVSPKIAFKETNLCKIIVSSVARSQNVTEAEVEHFCGRSFRGGADRNGGRAKRS</sequence>
<evidence type="ECO:0000313" key="1">
    <source>
        <dbReference type="EMBL" id="CAG7728199.1"/>
    </source>
</evidence>
<comment type="caution">
    <text evidence="1">The sequence shown here is derived from an EMBL/GenBank/DDBJ whole genome shotgun (WGS) entry which is preliminary data.</text>
</comment>
<reference evidence="1" key="1">
    <citation type="submission" date="2021-06" db="EMBL/GenBank/DDBJ databases">
        <authorList>
            <person name="Hodson N. C."/>
            <person name="Mongue J. A."/>
            <person name="Jaron S. K."/>
        </authorList>
    </citation>
    <scope>NUCLEOTIDE SEQUENCE</scope>
</reference>
<organism evidence="1 2">
    <name type="scientific">Allacma fusca</name>
    <dbReference type="NCBI Taxonomy" id="39272"/>
    <lineage>
        <taxon>Eukaryota</taxon>
        <taxon>Metazoa</taxon>
        <taxon>Ecdysozoa</taxon>
        <taxon>Arthropoda</taxon>
        <taxon>Hexapoda</taxon>
        <taxon>Collembola</taxon>
        <taxon>Symphypleona</taxon>
        <taxon>Sminthuridae</taxon>
        <taxon>Allacma</taxon>
    </lineage>
</organism>
<keyword evidence="2" id="KW-1185">Reference proteome</keyword>
<proteinExistence type="predicted"/>
<accession>A0A8J2K1N5</accession>
<dbReference type="Proteomes" id="UP000708208">
    <property type="component" value="Unassembled WGS sequence"/>
</dbReference>
<protein>
    <submittedName>
        <fullName evidence="1">Uncharacterized protein</fullName>
    </submittedName>
</protein>
<dbReference type="AlphaFoldDB" id="A0A8J2K1N5"/>